<comment type="caution">
    <text evidence="5">The sequence shown here is derived from an EMBL/GenBank/DDBJ whole genome shotgun (WGS) entry which is preliminary data.</text>
</comment>
<accession>A0A545UCL9</accession>
<protein>
    <submittedName>
        <fullName evidence="5">GntR family transcriptional regulator</fullName>
    </submittedName>
</protein>
<dbReference type="GO" id="GO:0003700">
    <property type="term" value="F:DNA-binding transcription factor activity"/>
    <property type="evidence" value="ECO:0007669"/>
    <property type="project" value="InterPro"/>
</dbReference>
<evidence type="ECO:0000259" key="4">
    <source>
        <dbReference type="PROSITE" id="PS50949"/>
    </source>
</evidence>
<dbReference type="OrthoDB" id="9808770at2"/>
<reference evidence="5 6" key="1">
    <citation type="submission" date="2019-07" db="EMBL/GenBank/DDBJ databases">
        <title>Draft genome for Aliikangiella sp. M105.</title>
        <authorList>
            <person name="Wang G."/>
        </authorList>
    </citation>
    <scope>NUCLEOTIDE SEQUENCE [LARGE SCALE GENOMIC DNA]</scope>
    <source>
        <strain evidence="5 6">M105</strain>
    </source>
</reference>
<dbReference type="GO" id="GO:0003677">
    <property type="term" value="F:DNA binding"/>
    <property type="evidence" value="ECO:0007669"/>
    <property type="project" value="UniProtKB-KW"/>
</dbReference>
<dbReference type="Proteomes" id="UP000315439">
    <property type="component" value="Unassembled WGS sequence"/>
</dbReference>
<feature type="domain" description="HTH gntR-type" evidence="4">
    <location>
        <begin position="10"/>
        <end position="78"/>
    </location>
</feature>
<organism evidence="5 6">
    <name type="scientific">Aliikangiella coralliicola</name>
    <dbReference type="NCBI Taxonomy" id="2592383"/>
    <lineage>
        <taxon>Bacteria</taxon>
        <taxon>Pseudomonadati</taxon>
        <taxon>Pseudomonadota</taxon>
        <taxon>Gammaproteobacteria</taxon>
        <taxon>Oceanospirillales</taxon>
        <taxon>Pleioneaceae</taxon>
        <taxon>Aliikangiella</taxon>
    </lineage>
</organism>
<evidence type="ECO:0000256" key="3">
    <source>
        <dbReference type="ARBA" id="ARBA00023163"/>
    </source>
</evidence>
<dbReference type="Gene3D" id="1.10.10.10">
    <property type="entry name" value="Winged helix-like DNA-binding domain superfamily/Winged helix DNA-binding domain"/>
    <property type="match status" value="1"/>
</dbReference>
<dbReference type="InterPro" id="IPR036390">
    <property type="entry name" value="WH_DNA-bd_sf"/>
</dbReference>
<evidence type="ECO:0000313" key="6">
    <source>
        <dbReference type="Proteomes" id="UP000315439"/>
    </source>
</evidence>
<evidence type="ECO:0000256" key="2">
    <source>
        <dbReference type="ARBA" id="ARBA00023125"/>
    </source>
</evidence>
<keyword evidence="6" id="KW-1185">Reference proteome</keyword>
<dbReference type="SUPFAM" id="SSF46785">
    <property type="entry name" value="Winged helix' DNA-binding domain"/>
    <property type="match status" value="1"/>
</dbReference>
<proteinExistence type="predicted"/>
<dbReference type="PROSITE" id="PS50949">
    <property type="entry name" value="HTH_GNTR"/>
    <property type="match status" value="1"/>
</dbReference>
<dbReference type="SMART" id="SM00345">
    <property type="entry name" value="HTH_GNTR"/>
    <property type="match status" value="1"/>
</dbReference>
<evidence type="ECO:0000256" key="1">
    <source>
        <dbReference type="ARBA" id="ARBA00023015"/>
    </source>
</evidence>
<sequence length="123" mass="13720">MFSLNTSSGIPIYRQLIDQIKQAIRMDLLKPGEQLPSVRNLASALQINPMTISKAFAQLELEGVLIRKRGIGMLVTEQEKGEALTPAIELPLVEFIQNARSENLDDESIMTLVQQYLSIHTKG</sequence>
<dbReference type="AlphaFoldDB" id="A0A545UCL9"/>
<keyword evidence="3" id="KW-0804">Transcription</keyword>
<dbReference type="InterPro" id="IPR036388">
    <property type="entry name" value="WH-like_DNA-bd_sf"/>
</dbReference>
<name>A0A545UCL9_9GAMM</name>
<dbReference type="EMBL" id="VIKS01000009">
    <property type="protein sequence ID" value="TQV87219.1"/>
    <property type="molecule type" value="Genomic_DNA"/>
</dbReference>
<dbReference type="PANTHER" id="PTHR38445:SF9">
    <property type="entry name" value="HTH-TYPE TRANSCRIPTIONAL REPRESSOR YTRA"/>
    <property type="match status" value="1"/>
</dbReference>
<keyword evidence="1" id="KW-0805">Transcription regulation</keyword>
<dbReference type="CDD" id="cd07377">
    <property type="entry name" value="WHTH_GntR"/>
    <property type="match status" value="1"/>
</dbReference>
<keyword evidence="2" id="KW-0238">DNA-binding</keyword>
<dbReference type="Pfam" id="PF00392">
    <property type="entry name" value="GntR"/>
    <property type="match status" value="1"/>
</dbReference>
<dbReference type="PANTHER" id="PTHR38445">
    <property type="entry name" value="HTH-TYPE TRANSCRIPTIONAL REPRESSOR YTRA"/>
    <property type="match status" value="1"/>
</dbReference>
<dbReference type="InterPro" id="IPR000524">
    <property type="entry name" value="Tscrpt_reg_HTH_GntR"/>
</dbReference>
<evidence type="ECO:0000313" key="5">
    <source>
        <dbReference type="EMBL" id="TQV87219.1"/>
    </source>
</evidence>
<gene>
    <name evidence="5" type="ORF">FLL46_14005</name>
</gene>